<dbReference type="InterPro" id="IPR002156">
    <property type="entry name" value="RNaseH_domain"/>
</dbReference>
<dbReference type="HOGENOM" id="CLU_1345283_0_0_1"/>
<dbReference type="InterPro" id="IPR012337">
    <property type="entry name" value="RNaseH-like_sf"/>
</dbReference>
<protein>
    <recommendedName>
        <fullName evidence="1">RNase H type-1 domain-containing protein</fullName>
    </recommendedName>
</protein>
<evidence type="ECO:0000313" key="2">
    <source>
        <dbReference type="EMBL" id="EOY19284.1"/>
    </source>
</evidence>
<dbReference type="Gene3D" id="3.30.420.10">
    <property type="entry name" value="Ribonuclease H-like superfamily/Ribonuclease H"/>
    <property type="match status" value="1"/>
</dbReference>
<gene>
    <name evidence="2" type="ORF">TCM_044329</name>
</gene>
<accession>A0A061FWW3</accession>
<dbReference type="InParanoid" id="A0A061FWW3"/>
<name>A0A061FWW3_THECC</name>
<dbReference type="GO" id="GO:0004523">
    <property type="term" value="F:RNA-DNA hybrid ribonuclease activity"/>
    <property type="evidence" value="ECO:0007669"/>
    <property type="project" value="InterPro"/>
</dbReference>
<dbReference type="InterPro" id="IPR036397">
    <property type="entry name" value="RNaseH_sf"/>
</dbReference>
<organism evidence="2 3">
    <name type="scientific">Theobroma cacao</name>
    <name type="common">Cacao</name>
    <name type="synonym">Cocoa</name>
    <dbReference type="NCBI Taxonomy" id="3641"/>
    <lineage>
        <taxon>Eukaryota</taxon>
        <taxon>Viridiplantae</taxon>
        <taxon>Streptophyta</taxon>
        <taxon>Embryophyta</taxon>
        <taxon>Tracheophyta</taxon>
        <taxon>Spermatophyta</taxon>
        <taxon>Magnoliopsida</taxon>
        <taxon>eudicotyledons</taxon>
        <taxon>Gunneridae</taxon>
        <taxon>Pentapetalae</taxon>
        <taxon>rosids</taxon>
        <taxon>malvids</taxon>
        <taxon>Malvales</taxon>
        <taxon>Malvaceae</taxon>
        <taxon>Byttnerioideae</taxon>
        <taxon>Theobroma</taxon>
    </lineage>
</organism>
<reference evidence="2 3" key="1">
    <citation type="journal article" date="2013" name="Genome Biol.">
        <title>The genome sequence of the most widely cultivated cacao type and its use to identify candidate genes regulating pod color.</title>
        <authorList>
            <person name="Motamayor J.C."/>
            <person name="Mockaitis K."/>
            <person name="Schmutz J."/>
            <person name="Haiminen N."/>
            <person name="Iii D.L."/>
            <person name="Cornejo O."/>
            <person name="Findley S.D."/>
            <person name="Zheng P."/>
            <person name="Utro F."/>
            <person name="Royaert S."/>
            <person name="Saski C."/>
            <person name="Jenkins J."/>
            <person name="Podicheti R."/>
            <person name="Zhao M."/>
            <person name="Scheffler B.E."/>
            <person name="Stack J.C."/>
            <person name="Feltus F.A."/>
            <person name="Mustiga G.M."/>
            <person name="Amores F."/>
            <person name="Phillips W."/>
            <person name="Marelli J.P."/>
            <person name="May G.D."/>
            <person name="Shapiro H."/>
            <person name="Ma J."/>
            <person name="Bustamante C.D."/>
            <person name="Schnell R.J."/>
            <person name="Main D."/>
            <person name="Gilbert D."/>
            <person name="Parida L."/>
            <person name="Kuhn D.N."/>
        </authorList>
    </citation>
    <scope>NUCLEOTIDE SEQUENCE [LARGE SCALE GENOMIC DNA]</scope>
    <source>
        <strain evidence="3">cv. Matina 1-6</strain>
    </source>
</reference>
<dbReference type="Gramene" id="EOY19284">
    <property type="protein sequence ID" value="EOY19284"/>
    <property type="gene ID" value="TCM_044329"/>
</dbReference>
<sequence>MIEGGFGSVKKKFKNTLNGVIDVESLMNLGHAFKNLDSYNGLNFIGSCDRIESKILVDRNLENGIDQVSAGFNVTLREVKSSFGVIVGNGLSISFWEDEWIKGFIVKGCFLRIWLVIDGFTLDIMLVPNLVKVPSKGPKVFIVVDLVAPLEEWMKFNVDGAARGNSGKVGIGGVLRNNLGEIKITCSNSIRVHDANFAELSAFA</sequence>
<dbReference type="GO" id="GO:0003676">
    <property type="term" value="F:nucleic acid binding"/>
    <property type="evidence" value="ECO:0007669"/>
    <property type="project" value="InterPro"/>
</dbReference>
<dbReference type="AlphaFoldDB" id="A0A061FWW3"/>
<feature type="domain" description="RNase H type-1" evidence="1">
    <location>
        <begin position="150"/>
        <end position="204"/>
    </location>
</feature>
<dbReference type="EMBL" id="CM001888">
    <property type="protein sequence ID" value="EOY19284.1"/>
    <property type="molecule type" value="Genomic_DNA"/>
</dbReference>
<dbReference type="SUPFAM" id="SSF53098">
    <property type="entry name" value="Ribonuclease H-like"/>
    <property type="match status" value="1"/>
</dbReference>
<evidence type="ECO:0000313" key="3">
    <source>
        <dbReference type="Proteomes" id="UP000026915"/>
    </source>
</evidence>
<dbReference type="PROSITE" id="PS50879">
    <property type="entry name" value="RNASE_H_1"/>
    <property type="match status" value="1"/>
</dbReference>
<keyword evidence="3" id="KW-1185">Reference proteome</keyword>
<proteinExistence type="predicted"/>
<dbReference type="Proteomes" id="UP000026915">
    <property type="component" value="Chromosome 10"/>
</dbReference>
<evidence type="ECO:0000259" key="1">
    <source>
        <dbReference type="PROSITE" id="PS50879"/>
    </source>
</evidence>